<dbReference type="GO" id="GO:0009279">
    <property type="term" value="C:cell outer membrane"/>
    <property type="evidence" value="ECO:0007669"/>
    <property type="project" value="UniProtKB-SubCell"/>
</dbReference>
<dbReference type="Pfam" id="PF07715">
    <property type="entry name" value="Plug"/>
    <property type="match status" value="1"/>
</dbReference>
<evidence type="ECO:0000256" key="7">
    <source>
        <dbReference type="ARBA" id="ARBA00023136"/>
    </source>
</evidence>
<evidence type="ECO:0000256" key="8">
    <source>
        <dbReference type="ARBA" id="ARBA00023237"/>
    </source>
</evidence>
<evidence type="ECO:0000259" key="14">
    <source>
        <dbReference type="Pfam" id="PF07715"/>
    </source>
</evidence>
<proteinExistence type="inferred from homology"/>
<feature type="signal peptide" evidence="12">
    <location>
        <begin position="1"/>
        <end position="27"/>
    </location>
</feature>
<keyword evidence="2 9" id="KW-0813">Transport</keyword>
<keyword evidence="8 9" id="KW-0998">Cell outer membrane</keyword>
<dbReference type="InterPro" id="IPR039426">
    <property type="entry name" value="TonB-dep_rcpt-like"/>
</dbReference>
<dbReference type="EMBL" id="WTYX01000001">
    <property type="protein sequence ID" value="MXO89879.1"/>
    <property type="molecule type" value="Genomic_DNA"/>
</dbReference>
<evidence type="ECO:0000256" key="1">
    <source>
        <dbReference type="ARBA" id="ARBA00004571"/>
    </source>
</evidence>
<sequence length="989" mass="105537">MTFRTRYLLSSMLAFPALAIGACPAMAQDAEDGVADDGNTIIVTGTYIRGQTEDGSLPVEVYSTEELSQRGIDSPLELVRSLPSVGTTLGESNQYAAGGSQGVGSINLRNLGRERTLVLMNGRRFFNEPGDGASDTNLIPLFALERVEVLKDGASTTYGSDAIAGVANFVTRKNFSGIEVGGNYQFVDGSDGNWQASILAGQDFGDANIMVGFGYQKRSELDTLERSFTQRPYEVNPSGWSFLSDAGTYIPKLGPITLGPAGTSLGLGVDGQLDGACEAVGGLAGVFPSGASSFPVCRYTYIPFVNLIEEENRYQAFAQLDVDLSDSLRFVADALYSHTDVPQLGYSPSYPPTSGPRGPGTAQAFFVPRSNPGFDTFLTQTFPTGSPAFFASYASILFSRPFALTGNPLDDQGSGEGAAFNDAWRVTAGFEKEFGGNFKGELYTTYLRSAREAYSFDIIGDRLQRALNGLGGPNCTGTTPGANGCLYFNPFLNSRPGNPALGLDNPSYVPGNENNPDVIEWFRARNGTAAREELFVTDLVFSGEFELGIPVSYAFGGQYRKSTFVTRPLNDFSDPDAYPCALEGDTSCLDDPNDNNFPTGAFIFLGQYPAANLSQDVYALFAEVQAEPIEGLELNAAIRFEDYGGSVGSTINPKFTARWQLTDWLALRGSIGDTFRGPLPGDLTPVGASAVAGIDVLGNNFKATDSGGNPNLKPETALTYNVGAIIQSSGFTLTADFWNYEFEGRFTDLPIQAIAAQVAPGGTDGQQSVNCASPFTQFVVFQGGVCDANTIGLDISRIRTQTVNGPDTTLRGIDIGISYGTDLGTVTLDVGANATHILEYQFSDFVYEGLTFSQGYDAVGFANYNRAPGTVSPWRGNAYASLGFGAVTATYNFQYIDGVTDNRCTPGVACASTPEFGDTDFGREVGSYSQHDLLVSADIDTAGVDFTITAGIENIFDTDPPAARLEYGYDPFIGSALGRTFKLGTKVRF</sequence>
<dbReference type="PROSITE" id="PS51257">
    <property type="entry name" value="PROKAR_LIPOPROTEIN"/>
    <property type="match status" value="1"/>
</dbReference>
<dbReference type="Gene3D" id="2.40.170.20">
    <property type="entry name" value="TonB-dependent receptor, beta-barrel domain"/>
    <property type="match status" value="1"/>
</dbReference>
<comment type="caution">
    <text evidence="15">The sequence shown here is derived from an EMBL/GenBank/DDBJ whole genome shotgun (WGS) entry which is preliminary data.</text>
</comment>
<dbReference type="Pfam" id="PF00593">
    <property type="entry name" value="TonB_dep_Rec_b-barrel"/>
    <property type="match status" value="1"/>
</dbReference>
<keyword evidence="6 10" id="KW-0798">TonB box</keyword>
<feature type="short sequence motif" description="TonB box" evidence="10">
    <location>
        <begin position="40"/>
        <end position="46"/>
    </location>
</feature>
<keyword evidence="3 9" id="KW-1134">Transmembrane beta strand</keyword>
<dbReference type="Gene3D" id="2.170.130.10">
    <property type="entry name" value="TonB-dependent receptor, plug domain"/>
    <property type="match status" value="1"/>
</dbReference>
<keyword evidence="7 9" id="KW-0472">Membrane</keyword>
<dbReference type="InterPro" id="IPR036942">
    <property type="entry name" value="Beta-barrel_TonB_sf"/>
</dbReference>
<dbReference type="InterPro" id="IPR012910">
    <property type="entry name" value="Plug_dom"/>
</dbReference>
<reference evidence="15 16" key="1">
    <citation type="submission" date="2019-12" db="EMBL/GenBank/DDBJ databases">
        <title>Genomic-based taxomic classification of the family Erythrobacteraceae.</title>
        <authorList>
            <person name="Xu L."/>
        </authorList>
    </citation>
    <scope>NUCLEOTIDE SEQUENCE [LARGE SCALE GENOMIC DNA]</scope>
    <source>
        <strain evidence="15 16">KCTC 52763</strain>
    </source>
</reference>
<name>A0A844ZWJ8_9SPHN</name>
<gene>
    <name evidence="15" type="ORF">GRI41_03520</name>
</gene>
<evidence type="ECO:0000313" key="15">
    <source>
        <dbReference type="EMBL" id="MXO89879.1"/>
    </source>
</evidence>
<organism evidence="15 16">
    <name type="scientific">Pontixanthobacter aquaemixtae</name>
    <dbReference type="NCBI Taxonomy" id="1958940"/>
    <lineage>
        <taxon>Bacteria</taxon>
        <taxon>Pseudomonadati</taxon>
        <taxon>Pseudomonadota</taxon>
        <taxon>Alphaproteobacteria</taxon>
        <taxon>Sphingomonadales</taxon>
        <taxon>Erythrobacteraceae</taxon>
        <taxon>Pontixanthobacter</taxon>
    </lineage>
</organism>
<dbReference type="InterPro" id="IPR037066">
    <property type="entry name" value="Plug_dom_sf"/>
</dbReference>
<feature type="domain" description="TonB-dependent receptor plug" evidence="14">
    <location>
        <begin position="55"/>
        <end position="166"/>
    </location>
</feature>
<evidence type="ECO:0000256" key="3">
    <source>
        <dbReference type="ARBA" id="ARBA00022452"/>
    </source>
</evidence>
<feature type="domain" description="TonB-dependent receptor-like beta-barrel" evidence="13">
    <location>
        <begin position="394"/>
        <end position="955"/>
    </location>
</feature>
<dbReference type="InterPro" id="IPR010916">
    <property type="entry name" value="TonB_box_CS"/>
</dbReference>
<dbReference type="PANTHER" id="PTHR47234">
    <property type="match status" value="1"/>
</dbReference>
<keyword evidence="4 9" id="KW-0812">Transmembrane</keyword>
<dbReference type="AlphaFoldDB" id="A0A844ZWJ8"/>
<evidence type="ECO:0000256" key="6">
    <source>
        <dbReference type="ARBA" id="ARBA00023077"/>
    </source>
</evidence>
<dbReference type="PROSITE" id="PS52016">
    <property type="entry name" value="TONB_DEPENDENT_REC_3"/>
    <property type="match status" value="1"/>
</dbReference>
<keyword evidence="15" id="KW-0675">Receptor</keyword>
<evidence type="ECO:0000256" key="5">
    <source>
        <dbReference type="ARBA" id="ARBA00022729"/>
    </source>
</evidence>
<evidence type="ECO:0000259" key="13">
    <source>
        <dbReference type="Pfam" id="PF00593"/>
    </source>
</evidence>
<comment type="subcellular location">
    <subcellularLocation>
        <location evidence="1 9">Cell outer membrane</location>
        <topology evidence="1 9">Multi-pass membrane protein</topology>
    </subcellularLocation>
</comment>
<dbReference type="PANTHER" id="PTHR47234:SF2">
    <property type="entry name" value="TONB-DEPENDENT RECEPTOR"/>
    <property type="match status" value="1"/>
</dbReference>
<keyword evidence="5 12" id="KW-0732">Signal</keyword>
<keyword evidence="16" id="KW-1185">Reference proteome</keyword>
<evidence type="ECO:0000256" key="2">
    <source>
        <dbReference type="ARBA" id="ARBA00022448"/>
    </source>
</evidence>
<evidence type="ECO:0000256" key="4">
    <source>
        <dbReference type="ARBA" id="ARBA00022692"/>
    </source>
</evidence>
<evidence type="ECO:0000256" key="9">
    <source>
        <dbReference type="PROSITE-ProRule" id="PRU01360"/>
    </source>
</evidence>
<dbReference type="SUPFAM" id="SSF56935">
    <property type="entry name" value="Porins"/>
    <property type="match status" value="1"/>
</dbReference>
<evidence type="ECO:0000256" key="12">
    <source>
        <dbReference type="SAM" id="SignalP"/>
    </source>
</evidence>
<comment type="similarity">
    <text evidence="9 11">Belongs to the TonB-dependent receptor family.</text>
</comment>
<dbReference type="OrthoDB" id="7614575at2"/>
<accession>A0A844ZWJ8</accession>
<protein>
    <submittedName>
        <fullName evidence="15">TonB-dependent receptor</fullName>
    </submittedName>
</protein>
<dbReference type="Proteomes" id="UP000442714">
    <property type="component" value="Unassembled WGS sequence"/>
</dbReference>
<dbReference type="PROSITE" id="PS00430">
    <property type="entry name" value="TONB_DEPENDENT_REC_1"/>
    <property type="match status" value="1"/>
</dbReference>
<evidence type="ECO:0000256" key="11">
    <source>
        <dbReference type="RuleBase" id="RU003357"/>
    </source>
</evidence>
<evidence type="ECO:0000256" key="10">
    <source>
        <dbReference type="PROSITE-ProRule" id="PRU10143"/>
    </source>
</evidence>
<feature type="chain" id="PRO_5032562148" evidence="12">
    <location>
        <begin position="28"/>
        <end position="989"/>
    </location>
</feature>
<dbReference type="InterPro" id="IPR000531">
    <property type="entry name" value="Beta-barrel_TonB"/>
</dbReference>
<dbReference type="RefSeq" id="WP_160603390.1">
    <property type="nucleotide sequence ID" value="NZ_WTYX01000001.1"/>
</dbReference>
<evidence type="ECO:0000313" key="16">
    <source>
        <dbReference type="Proteomes" id="UP000442714"/>
    </source>
</evidence>